<sequence length="225" mass="26262">MAKLYKKDASPPARTVMIASYLLGVPYEPQELNPLLREQDTPEMFKKNPMKTIPLWEEDNFYLADSHAIILYLFDKYAKPEHEYLYPRDKRIRATINQRLFFDCGILFPRLRSIMGPTYTGKLSKLSNSMIRNLESAYETLEKYLENTIYLADNVMTLADISIFTTMSTLNGLHPINSNRYPKLKRWFNVMCAENFSHEINEPGAKEHVEGLLAFMKNNYNKSKL</sequence>
<organism evidence="4">
    <name type="scientific">Pieris rapae</name>
    <name type="common">Small white butterfly</name>
    <name type="synonym">Artogeia rapae</name>
    <dbReference type="NCBI Taxonomy" id="64459"/>
    <lineage>
        <taxon>Eukaryota</taxon>
        <taxon>Metazoa</taxon>
        <taxon>Ecdysozoa</taxon>
        <taxon>Arthropoda</taxon>
        <taxon>Hexapoda</taxon>
        <taxon>Insecta</taxon>
        <taxon>Pterygota</taxon>
        <taxon>Neoptera</taxon>
        <taxon>Endopterygota</taxon>
        <taxon>Lepidoptera</taxon>
        <taxon>Glossata</taxon>
        <taxon>Ditrysia</taxon>
        <taxon>Papilionoidea</taxon>
        <taxon>Pieridae</taxon>
        <taxon>Pierinae</taxon>
        <taxon>Pieris</taxon>
    </lineage>
</organism>
<dbReference type="Pfam" id="PF13417">
    <property type="entry name" value="GST_N_3"/>
    <property type="match status" value="1"/>
</dbReference>
<dbReference type="SUPFAM" id="SSF52833">
    <property type="entry name" value="Thioredoxin-like"/>
    <property type="match status" value="1"/>
</dbReference>
<reference evidence="4" key="1">
    <citation type="submission" date="2016-05" db="EMBL/GenBank/DDBJ databases">
        <title>Identification of glutathione S-transferase genes from Pieris rapae.</title>
        <authorList>
            <person name="Liu S."/>
            <person name="Li S.-G."/>
        </authorList>
    </citation>
    <scope>NUCLEOTIDE SEQUENCE</scope>
    <source>
        <strain evidence="4">HF</strain>
    </source>
</reference>
<evidence type="ECO:0000259" key="3">
    <source>
        <dbReference type="PROSITE" id="PS50405"/>
    </source>
</evidence>
<protein>
    <submittedName>
        <fullName evidence="4">Glutathione S-transferase epsilon 1</fullName>
    </submittedName>
</protein>
<dbReference type="InterPro" id="IPR040079">
    <property type="entry name" value="Glutathione_S-Trfase"/>
</dbReference>
<dbReference type="InterPro" id="IPR004045">
    <property type="entry name" value="Glutathione_S-Trfase_N"/>
</dbReference>
<dbReference type="EMBL" id="KX229709">
    <property type="protein sequence ID" value="APW77570.1"/>
    <property type="molecule type" value="mRNA"/>
</dbReference>
<dbReference type="SFLD" id="SFLDS00019">
    <property type="entry name" value="Glutathione_Transferase_(cytos"/>
    <property type="match status" value="1"/>
</dbReference>
<proteinExistence type="evidence at transcript level"/>
<dbReference type="Gene3D" id="3.40.30.10">
    <property type="entry name" value="Glutaredoxin"/>
    <property type="match status" value="1"/>
</dbReference>
<dbReference type="GO" id="GO:0006749">
    <property type="term" value="P:glutathione metabolic process"/>
    <property type="evidence" value="ECO:0007669"/>
    <property type="project" value="TreeGrafter"/>
</dbReference>
<feature type="domain" description="GST C-terminal" evidence="3">
    <location>
        <begin position="89"/>
        <end position="212"/>
    </location>
</feature>
<evidence type="ECO:0000259" key="2">
    <source>
        <dbReference type="PROSITE" id="PS50404"/>
    </source>
</evidence>
<dbReference type="SUPFAM" id="SSF47616">
    <property type="entry name" value="GST C-terminal domain-like"/>
    <property type="match status" value="1"/>
</dbReference>
<accession>A0A1P8L0U3</accession>
<dbReference type="AlphaFoldDB" id="A0A1P8L0U3"/>
<dbReference type="GO" id="GO:0004364">
    <property type="term" value="F:glutathione transferase activity"/>
    <property type="evidence" value="ECO:0007669"/>
    <property type="project" value="TreeGrafter"/>
</dbReference>
<dbReference type="InterPro" id="IPR004046">
    <property type="entry name" value="GST_C"/>
</dbReference>
<dbReference type="FunFam" id="1.20.1050.10:FF:000007">
    <property type="entry name" value="Glutathione S-transferase 1-1"/>
    <property type="match status" value="1"/>
</dbReference>
<evidence type="ECO:0000313" key="4">
    <source>
        <dbReference type="EMBL" id="APW77570.1"/>
    </source>
</evidence>
<evidence type="ECO:0000256" key="1">
    <source>
        <dbReference type="ARBA" id="ARBA00011738"/>
    </source>
</evidence>
<dbReference type="SFLD" id="SFLDG00358">
    <property type="entry name" value="Main_(cytGST)"/>
    <property type="match status" value="1"/>
</dbReference>
<feature type="domain" description="GST N-terminal" evidence="2">
    <location>
        <begin position="1"/>
        <end position="81"/>
    </location>
</feature>
<dbReference type="PANTHER" id="PTHR43969:SF9">
    <property type="entry name" value="GLUTATHIONE S TRANSFERASE D10, ISOFORM A-RELATED"/>
    <property type="match status" value="1"/>
</dbReference>
<dbReference type="Pfam" id="PF00043">
    <property type="entry name" value="GST_C"/>
    <property type="match status" value="1"/>
</dbReference>
<keyword evidence="4" id="KW-0808">Transferase</keyword>
<dbReference type="PROSITE" id="PS50404">
    <property type="entry name" value="GST_NTER"/>
    <property type="match status" value="1"/>
</dbReference>
<name>A0A1P8L0U3_PIERA</name>
<dbReference type="CDD" id="cd03177">
    <property type="entry name" value="GST_C_Delta_Epsilon"/>
    <property type="match status" value="1"/>
</dbReference>
<dbReference type="InterPro" id="IPR010987">
    <property type="entry name" value="Glutathione-S-Trfase_C-like"/>
</dbReference>
<dbReference type="PROSITE" id="PS50405">
    <property type="entry name" value="GST_CTER"/>
    <property type="match status" value="1"/>
</dbReference>
<dbReference type="InterPro" id="IPR036282">
    <property type="entry name" value="Glutathione-S-Trfase_C_sf"/>
</dbReference>
<dbReference type="PANTHER" id="PTHR43969">
    <property type="entry name" value="GLUTATHIONE S TRANSFERASE D10, ISOFORM A-RELATED"/>
    <property type="match status" value="1"/>
</dbReference>
<comment type="subunit">
    <text evidence="1">Homodimer.</text>
</comment>
<dbReference type="InterPro" id="IPR036249">
    <property type="entry name" value="Thioredoxin-like_sf"/>
</dbReference>
<dbReference type="Gene3D" id="1.20.1050.10">
    <property type="match status" value="1"/>
</dbReference>